<evidence type="ECO:0000313" key="2">
    <source>
        <dbReference type="EMBL" id="KAJ7622022.1"/>
    </source>
</evidence>
<proteinExistence type="predicted"/>
<dbReference type="Proteomes" id="UP001221142">
    <property type="component" value="Unassembled WGS sequence"/>
</dbReference>
<gene>
    <name evidence="2" type="ORF">FB45DRAFT_1061671</name>
</gene>
<protein>
    <submittedName>
        <fullName evidence="2">Uncharacterized protein</fullName>
    </submittedName>
</protein>
<dbReference type="AlphaFoldDB" id="A0AAD7BI24"/>
<evidence type="ECO:0000313" key="3">
    <source>
        <dbReference type="Proteomes" id="UP001221142"/>
    </source>
</evidence>
<accession>A0AAD7BI24</accession>
<feature type="chain" id="PRO_5042238582" evidence="1">
    <location>
        <begin position="23"/>
        <end position="264"/>
    </location>
</feature>
<feature type="signal peptide" evidence="1">
    <location>
        <begin position="1"/>
        <end position="22"/>
    </location>
</feature>
<organism evidence="2 3">
    <name type="scientific">Roridomyces roridus</name>
    <dbReference type="NCBI Taxonomy" id="1738132"/>
    <lineage>
        <taxon>Eukaryota</taxon>
        <taxon>Fungi</taxon>
        <taxon>Dikarya</taxon>
        <taxon>Basidiomycota</taxon>
        <taxon>Agaricomycotina</taxon>
        <taxon>Agaricomycetes</taxon>
        <taxon>Agaricomycetidae</taxon>
        <taxon>Agaricales</taxon>
        <taxon>Marasmiineae</taxon>
        <taxon>Mycenaceae</taxon>
        <taxon>Roridomyces</taxon>
    </lineage>
</organism>
<sequence>MKLTSTLLPLAALVQFVPATLALIDATWSMTNAPPGGLSDITFPMRIDMHPYNDGYFMAQQVQFVKVPTGSGGFAYIGLETHMNSTTGQIALSAIFGSTMNRTEPASASCRHGAHQGREGVVCNTTTWNGAGREYQLEIKNTGNTTWAGIVRDTVTGQHLQIGVLTLEDGIGGIMGDEGKGMVEWTPWTDDDVNPDHCDTLPYGSFFLGNPTTTHESTVGTQDEAHESGDCIDQVNFVTEPALAFGFLRVGIDMNCGTPGQTGE</sequence>
<dbReference type="EMBL" id="JARKIF010000015">
    <property type="protein sequence ID" value="KAJ7622022.1"/>
    <property type="molecule type" value="Genomic_DNA"/>
</dbReference>
<comment type="caution">
    <text evidence="2">The sequence shown here is derived from an EMBL/GenBank/DDBJ whole genome shotgun (WGS) entry which is preliminary data.</text>
</comment>
<reference evidence="2" key="1">
    <citation type="submission" date="2023-03" db="EMBL/GenBank/DDBJ databases">
        <title>Massive genome expansion in bonnet fungi (Mycena s.s.) driven by repeated elements and novel gene families across ecological guilds.</title>
        <authorList>
            <consortium name="Lawrence Berkeley National Laboratory"/>
            <person name="Harder C.B."/>
            <person name="Miyauchi S."/>
            <person name="Viragh M."/>
            <person name="Kuo A."/>
            <person name="Thoen E."/>
            <person name="Andreopoulos B."/>
            <person name="Lu D."/>
            <person name="Skrede I."/>
            <person name="Drula E."/>
            <person name="Henrissat B."/>
            <person name="Morin E."/>
            <person name="Kohler A."/>
            <person name="Barry K."/>
            <person name="LaButti K."/>
            <person name="Morin E."/>
            <person name="Salamov A."/>
            <person name="Lipzen A."/>
            <person name="Mereny Z."/>
            <person name="Hegedus B."/>
            <person name="Baldrian P."/>
            <person name="Stursova M."/>
            <person name="Weitz H."/>
            <person name="Taylor A."/>
            <person name="Grigoriev I.V."/>
            <person name="Nagy L.G."/>
            <person name="Martin F."/>
            <person name="Kauserud H."/>
        </authorList>
    </citation>
    <scope>NUCLEOTIDE SEQUENCE</scope>
    <source>
        <strain evidence="2">9284</strain>
    </source>
</reference>
<name>A0AAD7BI24_9AGAR</name>
<keyword evidence="1" id="KW-0732">Signal</keyword>
<keyword evidence="3" id="KW-1185">Reference proteome</keyword>
<evidence type="ECO:0000256" key="1">
    <source>
        <dbReference type="SAM" id="SignalP"/>
    </source>
</evidence>